<comment type="subcellular location">
    <subcellularLocation>
        <location evidence="10">Endomembrane system</location>
        <topology evidence="10">Single-pass membrane protein</topology>
    </subcellularLocation>
    <subcellularLocation>
        <location evidence="1">Golgi apparatus membrane</location>
    </subcellularLocation>
    <subcellularLocation>
        <location evidence="2">Membrane</location>
        <topology evidence="2">Single-pass type II membrane protein</topology>
    </subcellularLocation>
</comment>
<dbReference type="InterPro" id="IPR029044">
    <property type="entry name" value="Nucleotide-diphossugar_trans"/>
</dbReference>
<keyword evidence="4" id="KW-0808">Transferase</keyword>
<accession>A0A7S0KII5</accession>
<dbReference type="Pfam" id="PF11051">
    <property type="entry name" value="Mannosyl_trans3"/>
    <property type="match status" value="1"/>
</dbReference>
<evidence type="ECO:0000256" key="2">
    <source>
        <dbReference type="ARBA" id="ARBA00004606"/>
    </source>
</evidence>
<keyword evidence="8" id="KW-0333">Golgi apparatus</keyword>
<name>A0A7S0KII5_9CHLO</name>
<evidence type="ECO:0000256" key="9">
    <source>
        <dbReference type="ARBA" id="ARBA00023136"/>
    </source>
</evidence>
<evidence type="ECO:0008006" key="13">
    <source>
        <dbReference type="Google" id="ProtNLM"/>
    </source>
</evidence>
<dbReference type="InterPro" id="IPR022751">
    <property type="entry name" value="Alpha_mannosyltransferase"/>
</dbReference>
<organism evidence="12">
    <name type="scientific">Ostreococcus mediterraneus</name>
    <dbReference type="NCBI Taxonomy" id="1486918"/>
    <lineage>
        <taxon>Eukaryota</taxon>
        <taxon>Viridiplantae</taxon>
        <taxon>Chlorophyta</taxon>
        <taxon>Mamiellophyceae</taxon>
        <taxon>Mamiellales</taxon>
        <taxon>Bathycoccaceae</taxon>
        <taxon>Ostreococcus</taxon>
    </lineage>
</organism>
<keyword evidence="9 11" id="KW-0472">Membrane</keyword>
<dbReference type="GO" id="GO:0000139">
    <property type="term" value="C:Golgi membrane"/>
    <property type="evidence" value="ECO:0007669"/>
    <property type="project" value="UniProtKB-SubCell"/>
</dbReference>
<evidence type="ECO:0000256" key="8">
    <source>
        <dbReference type="ARBA" id="ARBA00023034"/>
    </source>
</evidence>
<evidence type="ECO:0000256" key="3">
    <source>
        <dbReference type="ARBA" id="ARBA00009105"/>
    </source>
</evidence>
<dbReference type="AlphaFoldDB" id="A0A7S0KII5"/>
<evidence type="ECO:0000256" key="7">
    <source>
        <dbReference type="ARBA" id="ARBA00022989"/>
    </source>
</evidence>
<evidence type="ECO:0000256" key="11">
    <source>
        <dbReference type="SAM" id="Phobius"/>
    </source>
</evidence>
<evidence type="ECO:0000256" key="10">
    <source>
        <dbReference type="ARBA" id="ARBA00037847"/>
    </source>
</evidence>
<feature type="transmembrane region" description="Helical" evidence="11">
    <location>
        <begin position="20"/>
        <end position="36"/>
    </location>
</feature>
<gene>
    <name evidence="12" type="ORF">OMED0929_LOCUS2853</name>
</gene>
<evidence type="ECO:0000256" key="6">
    <source>
        <dbReference type="ARBA" id="ARBA00022968"/>
    </source>
</evidence>
<sequence>MLSFCRRRRSHKTSLRCVKLWFCAAFWVCTCCYYKYGHFLVRFSSGLRSNGVFVSGLNCVPSTFPRAAGQTATAAFQLDPSEAKAIENLQPGSAWREHAFFKFLVRQTLQYKAFKCESIRQVVNVNSPPLRRRRANKEVADIETHRDEFKYVHHILLKQLPSYDSVQDTLYPAERGIVFTLPQTATATTCVKRTLKLLRKTDVTLPVEIWTFDGHAANDVDNRYDFCQGKNDNNDAHHKQRDGNQQQVVTCRDMREHVSSLGLGSKLLPATRFEYCVYAIYFSGFQEVLFLDYDAAPLRGVSHLFHSSRFQQSGQLYYSDLWGSNTTGWGQTAHETSEVWSLTRVKHYATREVESGIVLLNKRKRWRELNVALHLARHTDVMQPRQQQKQLRQQTIAPIIYGDKDIWRLAHYMLRSDFIMGTAVLLASRPRDVARRLAFGANATCAVGTIGHIDAENSSRVLFAHQPKTLEVPFVSKAHIAVVDLKCDDEEVYPGPVIFDCRRCWQRKTGEYDYATGMLRGVHAEWVKHECVSGCTMDEDGFATYASNASFI</sequence>
<evidence type="ECO:0000256" key="4">
    <source>
        <dbReference type="ARBA" id="ARBA00022679"/>
    </source>
</evidence>
<evidence type="ECO:0000313" key="12">
    <source>
        <dbReference type="EMBL" id="CAD8580531.1"/>
    </source>
</evidence>
<dbReference type="PANTHER" id="PTHR31646">
    <property type="entry name" value="ALPHA-1,2-MANNOSYLTRANSFERASE MNN2"/>
    <property type="match status" value="1"/>
</dbReference>
<comment type="similarity">
    <text evidence="3">Belongs to the MNN1/MNT family.</text>
</comment>
<dbReference type="EMBL" id="HBEW01003451">
    <property type="protein sequence ID" value="CAD8580531.1"/>
    <property type="molecule type" value="Transcribed_RNA"/>
</dbReference>
<protein>
    <recommendedName>
        <fullName evidence="13">Nucleotide-diphospho-sugar transferase domain-containing protein</fullName>
    </recommendedName>
</protein>
<keyword evidence="6" id="KW-0735">Signal-anchor</keyword>
<evidence type="ECO:0000256" key="1">
    <source>
        <dbReference type="ARBA" id="ARBA00004394"/>
    </source>
</evidence>
<dbReference type="PANTHER" id="PTHR31646:SF1">
    <property type="entry name" value="ALPHA-1,2-MANNOSYLTRANSFERASE MNN2"/>
    <property type="match status" value="1"/>
</dbReference>
<reference evidence="12" key="1">
    <citation type="submission" date="2021-01" db="EMBL/GenBank/DDBJ databases">
        <authorList>
            <person name="Corre E."/>
            <person name="Pelletier E."/>
            <person name="Niang G."/>
            <person name="Scheremetjew M."/>
            <person name="Finn R."/>
            <person name="Kale V."/>
            <person name="Holt S."/>
            <person name="Cochrane G."/>
            <person name="Meng A."/>
            <person name="Brown T."/>
            <person name="Cohen L."/>
        </authorList>
    </citation>
    <scope>NUCLEOTIDE SEQUENCE</scope>
    <source>
        <strain evidence="12">Clade-D-RCC2572</strain>
    </source>
</reference>
<keyword evidence="7 11" id="KW-1133">Transmembrane helix</keyword>
<evidence type="ECO:0000256" key="5">
    <source>
        <dbReference type="ARBA" id="ARBA00022692"/>
    </source>
</evidence>
<dbReference type="GO" id="GO:0046354">
    <property type="term" value="P:mannan biosynthetic process"/>
    <property type="evidence" value="ECO:0007669"/>
    <property type="project" value="TreeGrafter"/>
</dbReference>
<keyword evidence="5 11" id="KW-0812">Transmembrane</keyword>
<proteinExistence type="inferred from homology"/>
<dbReference type="GO" id="GO:0000026">
    <property type="term" value="F:alpha-1,2-mannosyltransferase activity"/>
    <property type="evidence" value="ECO:0007669"/>
    <property type="project" value="TreeGrafter"/>
</dbReference>
<dbReference type="SUPFAM" id="SSF53448">
    <property type="entry name" value="Nucleotide-diphospho-sugar transferases"/>
    <property type="match status" value="1"/>
</dbReference>